<accession>A0A437PUH4</accession>
<comment type="caution">
    <text evidence="2">The sequence shown here is derived from an EMBL/GenBank/DDBJ whole genome shotgun (WGS) entry which is preliminary data.</text>
</comment>
<sequence>MKNKSNSMKNWEHLDNNWKSKLEGQHELVSENLWSQIEAKLEGKNKKKGIAIWIYSQKWSIAASVAVVLILGWTLSTNDFDQTDKVVSKTINPPKVQIQETQILEKEKEVKTAYFSKNQNHFKDVKLKEFSKNILEENEEIKVSQRVDFLPQSSNLINSPASSENLAQMAANSESQSSTSNLVPATSLAQEDQILVVEIEKTPKKKFLKRALDFIEKVKEGKLVQAVQAKNKKEEGKMNDEIHQVLNKIVEKEENIKRYISL</sequence>
<gene>
    <name evidence="2" type="ORF">EOJ36_05660</name>
</gene>
<reference evidence="2 3" key="1">
    <citation type="submission" date="2019-01" db="EMBL/GenBank/DDBJ databases">
        <authorList>
            <person name="Chen W.-M."/>
        </authorList>
    </citation>
    <scope>NUCLEOTIDE SEQUENCE [LARGE SCALE GENOMIC DNA]</scope>
    <source>
        <strain evidence="2 3">FSY-15</strain>
    </source>
</reference>
<dbReference type="RefSeq" id="WP_127803222.1">
    <property type="nucleotide sequence ID" value="NZ_SACY01000002.1"/>
</dbReference>
<evidence type="ECO:0000313" key="2">
    <source>
        <dbReference type="EMBL" id="RVU25902.1"/>
    </source>
</evidence>
<name>A0A437PUH4_9BACT</name>
<protein>
    <submittedName>
        <fullName evidence="2">Uncharacterized protein</fullName>
    </submittedName>
</protein>
<keyword evidence="3" id="KW-1185">Reference proteome</keyword>
<dbReference type="AlphaFoldDB" id="A0A437PUH4"/>
<keyword evidence="1" id="KW-0472">Membrane</keyword>
<keyword evidence="1" id="KW-1133">Transmembrane helix</keyword>
<dbReference type="Proteomes" id="UP000282832">
    <property type="component" value="Unassembled WGS sequence"/>
</dbReference>
<evidence type="ECO:0000313" key="3">
    <source>
        <dbReference type="Proteomes" id="UP000282832"/>
    </source>
</evidence>
<organism evidence="2 3">
    <name type="scientific">Sandaracinomonas limnophila</name>
    <dbReference type="NCBI Taxonomy" id="1862386"/>
    <lineage>
        <taxon>Bacteria</taxon>
        <taxon>Pseudomonadati</taxon>
        <taxon>Bacteroidota</taxon>
        <taxon>Cytophagia</taxon>
        <taxon>Cytophagales</taxon>
        <taxon>Flectobacillaceae</taxon>
        <taxon>Sandaracinomonas</taxon>
    </lineage>
</organism>
<proteinExistence type="predicted"/>
<keyword evidence="1" id="KW-0812">Transmembrane</keyword>
<feature type="transmembrane region" description="Helical" evidence="1">
    <location>
        <begin position="50"/>
        <end position="75"/>
    </location>
</feature>
<dbReference type="EMBL" id="SACY01000002">
    <property type="protein sequence ID" value="RVU25902.1"/>
    <property type="molecule type" value="Genomic_DNA"/>
</dbReference>
<evidence type="ECO:0000256" key="1">
    <source>
        <dbReference type="SAM" id="Phobius"/>
    </source>
</evidence>